<feature type="region of interest" description="Disordered" evidence="15">
    <location>
        <begin position="1558"/>
        <end position="1580"/>
    </location>
</feature>
<dbReference type="GO" id="GO:0030027">
    <property type="term" value="C:lamellipodium"/>
    <property type="evidence" value="ECO:0007669"/>
    <property type="project" value="TreeGrafter"/>
</dbReference>
<dbReference type="Gene3D" id="3.30.60.20">
    <property type="match status" value="1"/>
</dbReference>
<feature type="region of interest" description="Disordered" evidence="15">
    <location>
        <begin position="2051"/>
        <end position="2074"/>
    </location>
</feature>
<feature type="compositionally biased region" description="Polar residues" evidence="15">
    <location>
        <begin position="2056"/>
        <end position="2072"/>
    </location>
</feature>
<dbReference type="PROSITE" id="PS00479">
    <property type="entry name" value="ZF_DAG_PE_1"/>
    <property type="match status" value="1"/>
</dbReference>
<dbReference type="Gene3D" id="6.20.240.20">
    <property type="match status" value="1"/>
</dbReference>
<protein>
    <submittedName>
        <fullName evidence="20">Unconventional myosin-IXb</fullName>
    </submittedName>
</protein>
<dbReference type="PROSITE" id="PS50081">
    <property type="entry name" value="ZF_DAG_PE_2"/>
    <property type="match status" value="1"/>
</dbReference>
<keyword evidence="7 14" id="KW-0547">Nucleotide-binding</keyword>
<feature type="compositionally biased region" description="Basic and acidic residues" evidence="15">
    <location>
        <begin position="1495"/>
        <end position="1511"/>
    </location>
</feature>
<evidence type="ECO:0000313" key="20">
    <source>
        <dbReference type="EMBL" id="ROL46182.1"/>
    </source>
</evidence>
<dbReference type="PRINTS" id="PR00193">
    <property type="entry name" value="MYOSINHEAVY"/>
</dbReference>
<keyword evidence="21" id="KW-1185">Reference proteome</keyword>
<dbReference type="CDD" id="cd01385">
    <property type="entry name" value="MYSc_Myo9"/>
    <property type="match status" value="1"/>
</dbReference>
<dbReference type="PANTHER" id="PTHR46184">
    <property type="entry name" value="UNCONVENTIONAL MYOSIN-IXB-LIKE PROTEIN"/>
    <property type="match status" value="1"/>
</dbReference>
<keyword evidence="10 14" id="KW-0067">ATP-binding</keyword>
<evidence type="ECO:0000259" key="19">
    <source>
        <dbReference type="PROSITE" id="PS51456"/>
    </source>
</evidence>
<dbReference type="InterPro" id="IPR027417">
    <property type="entry name" value="P-loop_NTPase"/>
</dbReference>
<dbReference type="SMART" id="SM00242">
    <property type="entry name" value="MYSc"/>
    <property type="match status" value="1"/>
</dbReference>
<dbReference type="Gene3D" id="1.20.120.720">
    <property type="entry name" value="Myosin VI head, motor domain, U50 subdomain"/>
    <property type="match status" value="1"/>
</dbReference>
<dbReference type="Pfam" id="PF00788">
    <property type="entry name" value="RA"/>
    <property type="match status" value="1"/>
</dbReference>
<dbReference type="InterPro" id="IPR036961">
    <property type="entry name" value="Kinesin_motor_dom_sf"/>
</dbReference>
<dbReference type="GO" id="GO:0005884">
    <property type="term" value="C:actin filament"/>
    <property type="evidence" value="ECO:0007669"/>
    <property type="project" value="TreeGrafter"/>
</dbReference>
<dbReference type="OrthoDB" id="10055605at2759"/>
<name>A0A3N0YIW8_ANAGA</name>
<feature type="region of interest" description="Disordered" evidence="15">
    <location>
        <begin position="1494"/>
        <end position="1525"/>
    </location>
</feature>
<evidence type="ECO:0000256" key="10">
    <source>
        <dbReference type="ARBA" id="ARBA00022840"/>
    </source>
</evidence>
<dbReference type="GO" id="GO:0005524">
    <property type="term" value="F:ATP binding"/>
    <property type="evidence" value="ECO:0007669"/>
    <property type="project" value="UniProtKB-UniRule"/>
</dbReference>
<feature type="compositionally biased region" description="Polar residues" evidence="15">
    <location>
        <begin position="1512"/>
        <end position="1525"/>
    </location>
</feature>
<dbReference type="GO" id="GO:0048731">
    <property type="term" value="P:system development"/>
    <property type="evidence" value="ECO:0007669"/>
    <property type="project" value="UniProtKB-ARBA"/>
</dbReference>
<feature type="domain" description="Phorbol-ester/DAG-type" evidence="16">
    <location>
        <begin position="1719"/>
        <end position="1768"/>
    </location>
</feature>
<feature type="domain" description="Myosin motor" evidence="19">
    <location>
        <begin position="145"/>
        <end position="1032"/>
    </location>
</feature>
<evidence type="ECO:0000256" key="14">
    <source>
        <dbReference type="PROSITE-ProRule" id="PRU00782"/>
    </source>
</evidence>
<proteinExistence type="inferred from homology"/>
<comment type="caution">
    <text evidence="20">The sequence shown here is derived from an EMBL/GenBank/DDBJ whole genome shotgun (WGS) entry which is preliminary data.</text>
</comment>
<keyword evidence="13 14" id="KW-0505">Motor protein</keyword>
<dbReference type="GO" id="GO:0008270">
    <property type="term" value="F:zinc ion binding"/>
    <property type="evidence" value="ECO:0007669"/>
    <property type="project" value="UniProtKB-KW"/>
</dbReference>
<keyword evidence="14" id="KW-0009">Actin-binding</keyword>
<dbReference type="PROSITE" id="PS51456">
    <property type="entry name" value="MYOSIN_MOTOR"/>
    <property type="match status" value="1"/>
</dbReference>
<dbReference type="GO" id="GO:0030048">
    <property type="term" value="P:actin filament-based movement"/>
    <property type="evidence" value="ECO:0007669"/>
    <property type="project" value="TreeGrafter"/>
</dbReference>
<dbReference type="FunFam" id="1.20.120.720:FF:000003">
    <property type="entry name" value="Putative unconventional myosin-IXa"/>
    <property type="match status" value="1"/>
</dbReference>
<dbReference type="SMART" id="SM00314">
    <property type="entry name" value="RA"/>
    <property type="match status" value="1"/>
</dbReference>
<dbReference type="PROSITE" id="PS50200">
    <property type="entry name" value="RA"/>
    <property type="match status" value="1"/>
</dbReference>
<keyword evidence="3" id="KW-0343">GTPase activation</keyword>
<dbReference type="Gene3D" id="1.10.10.820">
    <property type="match status" value="1"/>
</dbReference>
<feature type="domain" description="Ras-associating" evidence="17">
    <location>
        <begin position="15"/>
        <end position="113"/>
    </location>
</feature>
<evidence type="ECO:0000256" key="6">
    <source>
        <dbReference type="ARBA" id="ARBA00022737"/>
    </source>
</evidence>
<dbReference type="GO" id="GO:0072673">
    <property type="term" value="P:lamellipodium morphogenesis"/>
    <property type="evidence" value="ECO:0007669"/>
    <property type="project" value="TreeGrafter"/>
</dbReference>
<keyword evidence="9" id="KW-0862">Zinc</keyword>
<dbReference type="FunFam" id="1.20.58.530:FF:000005">
    <property type="entry name" value="unconventional myosin-IXa isoform X1"/>
    <property type="match status" value="1"/>
</dbReference>
<comment type="similarity">
    <text evidence="2 14">Belongs to the TRAFAC class myosin-kinesin ATPase superfamily. Myosin family.</text>
</comment>
<dbReference type="InterPro" id="IPR001609">
    <property type="entry name" value="Myosin_head_motor_dom-like"/>
</dbReference>
<comment type="subcellular location">
    <subcellularLocation>
        <location evidence="1">Cytoplasm</location>
    </subcellularLocation>
</comment>
<dbReference type="SUPFAM" id="SSF52540">
    <property type="entry name" value="P-loop containing nucleoside triphosphate hydrolases"/>
    <property type="match status" value="1"/>
</dbReference>
<dbReference type="SMART" id="SM00324">
    <property type="entry name" value="RhoGAP"/>
    <property type="match status" value="1"/>
</dbReference>
<evidence type="ECO:0000256" key="9">
    <source>
        <dbReference type="ARBA" id="ARBA00022833"/>
    </source>
</evidence>
<dbReference type="Gene3D" id="1.10.555.10">
    <property type="entry name" value="Rho GTPase activation protein"/>
    <property type="match status" value="1"/>
</dbReference>
<gene>
    <name evidence="20" type="ORF">DPX16_4867</name>
</gene>
<dbReference type="FunFam" id="3.40.850.10:FF:000008">
    <property type="entry name" value="Putative unconventional myosin-IXa"/>
    <property type="match status" value="1"/>
</dbReference>
<evidence type="ECO:0000256" key="13">
    <source>
        <dbReference type="ARBA" id="ARBA00023175"/>
    </source>
</evidence>
<feature type="compositionally biased region" description="Basic and acidic residues" evidence="15">
    <location>
        <begin position="1406"/>
        <end position="1418"/>
    </location>
</feature>
<dbReference type="GO" id="GO:0035556">
    <property type="term" value="P:intracellular signal transduction"/>
    <property type="evidence" value="ECO:0007669"/>
    <property type="project" value="InterPro"/>
</dbReference>
<dbReference type="InterPro" id="IPR008936">
    <property type="entry name" value="Rho_GTPase_activation_prot"/>
</dbReference>
<dbReference type="InterPro" id="IPR036023">
    <property type="entry name" value="MYSc_Myo9"/>
</dbReference>
<feature type="compositionally biased region" description="Basic and acidic residues" evidence="15">
    <location>
        <begin position="1166"/>
        <end position="1224"/>
    </location>
</feature>
<dbReference type="InterPro" id="IPR000198">
    <property type="entry name" value="RhoGAP_dom"/>
</dbReference>
<reference evidence="20 21" key="1">
    <citation type="submission" date="2018-10" db="EMBL/GenBank/DDBJ databases">
        <title>Genome assembly for a Yunnan-Guizhou Plateau 3E fish, Anabarilius grahami (Regan), and its evolutionary and genetic applications.</title>
        <authorList>
            <person name="Jiang W."/>
        </authorList>
    </citation>
    <scope>NUCLEOTIDE SEQUENCE [LARGE SCALE GENOMIC DNA]</scope>
    <source>
        <strain evidence="20">AG-KIZ</strain>
        <tissue evidence="20">Muscle</tissue>
    </source>
</reference>
<dbReference type="Gene3D" id="1.20.58.530">
    <property type="match status" value="2"/>
</dbReference>
<feature type="compositionally biased region" description="Low complexity" evidence="15">
    <location>
        <begin position="2194"/>
        <end position="2203"/>
    </location>
</feature>
<dbReference type="GO" id="GO:0001726">
    <property type="term" value="C:ruffle"/>
    <property type="evidence" value="ECO:0007669"/>
    <property type="project" value="TreeGrafter"/>
</dbReference>
<dbReference type="EMBL" id="RJVU01040488">
    <property type="protein sequence ID" value="ROL46182.1"/>
    <property type="molecule type" value="Genomic_DNA"/>
</dbReference>
<feature type="compositionally biased region" description="Basic and acidic residues" evidence="15">
    <location>
        <begin position="1288"/>
        <end position="1312"/>
    </location>
</feature>
<dbReference type="Gene3D" id="3.40.850.10">
    <property type="entry name" value="Kinesin motor domain"/>
    <property type="match status" value="3"/>
</dbReference>
<evidence type="ECO:0000256" key="11">
    <source>
        <dbReference type="ARBA" id="ARBA00023054"/>
    </source>
</evidence>
<dbReference type="Pfam" id="PF00620">
    <property type="entry name" value="RhoGAP"/>
    <property type="match status" value="1"/>
</dbReference>
<dbReference type="PROSITE" id="PS50238">
    <property type="entry name" value="RHOGAP"/>
    <property type="match status" value="1"/>
</dbReference>
<dbReference type="Pfam" id="PF00612">
    <property type="entry name" value="IQ"/>
    <property type="match status" value="3"/>
</dbReference>
<evidence type="ECO:0000259" key="16">
    <source>
        <dbReference type="PROSITE" id="PS50081"/>
    </source>
</evidence>
<dbReference type="InterPro" id="IPR002219">
    <property type="entry name" value="PKC_DAG/PE"/>
</dbReference>
<feature type="compositionally biased region" description="Polar residues" evidence="15">
    <location>
        <begin position="1225"/>
        <end position="1237"/>
    </location>
</feature>
<evidence type="ECO:0000256" key="1">
    <source>
        <dbReference type="ARBA" id="ARBA00004496"/>
    </source>
</evidence>
<evidence type="ECO:0000256" key="4">
    <source>
        <dbReference type="ARBA" id="ARBA00022490"/>
    </source>
</evidence>
<dbReference type="InterPro" id="IPR046349">
    <property type="entry name" value="C1-like_sf"/>
</dbReference>
<dbReference type="InterPro" id="IPR046987">
    <property type="entry name" value="Myo9"/>
</dbReference>
<dbReference type="GO" id="GO:0016887">
    <property type="term" value="F:ATP hydrolysis activity"/>
    <property type="evidence" value="ECO:0007669"/>
    <property type="project" value="TreeGrafter"/>
</dbReference>
<dbReference type="GO" id="GO:0005096">
    <property type="term" value="F:GTPase activator activity"/>
    <property type="evidence" value="ECO:0007669"/>
    <property type="project" value="UniProtKB-KW"/>
</dbReference>
<dbReference type="GO" id="GO:0016459">
    <property type="term" value="C:myosin complex"/>
    <property type="evidence" value="ECO:0007669"/>
    <property type="project" value="UniProtKB-KW"/>
</dbReference>
<keyword evidence="6" id="KW-0677">Repeat</keyword>
<feature type="region of interest" description="Disordered" evidence="15">
    <location>
        <begin position="1166"/>
        <end position="1482"/>
    </location>
</feature>
<dbReference type="SUPFAM" id="SSF54236">
    <property type="entry name" value="Ubiquitin-like"/>
    <property type="match status" value="1"/>
</dbReference>
<evidence type="ECO:0000256" key="7">
    <source>
        <dbReference type="ARBA" id="ARBA00022741"/>
    </source>
</evidence>
<dbReference type="InterPro" id="IPR000048">
    <property type="entry name" value="IQ_motif_EF-hand-BS"/>
</dbReference>
<dbReference type="SUPFAM" id="SSF48350">
    <property type="entry name" value="GTPase activation domain, GAP"/>
    <property type="match status" value="1"/>
</dbReference>
<feature type="compositionally biased region" description="Basic and acidic residues" evidence="15">
    <location>
        <begin position="1453"/>
        <end position="1464"/>
    </location>
</feature>
<feature type="compositionally biased region" description="Basic and acidic residues" evidence="15">
    <location>
        <begin position="1239"/>
        <end position="1271"/>
    </location>
</feature>
<keyword evidence="4" id="KW-0963">Cytoplasm</keyword>
<feature type="domain" description="Rho-GAP" evidence="18">
    <location>
        <begin position="1787"/>
        <end position="1975"/>
    </location>
</feature>
<keyword evidence="8" id="KW-0863">Zinc-finger</keyword>
<dbReference type="SMART" id="SM00109">
    <property type="entry name" value="C1"/>
    <property type="match status" value="1"/>
</dbReference>
<evidence type="ECO:0000313" key="21">
    <source>
        <dbReference type="Proteomes" id="UP000281406"/>
    </source>
</evidence>
<evidence type="ECO:0000256" key="3">
    <source>
        <dbReference type="ARBA" id="ARBA00022468"/>
    </source>
</evidence>
<dbReference type="PANTHER" id="PTHR46184:SF2">
    <property type="entry name" value="UNCONVENTIONAL MYOSIN-IXB"/>
    <property type="match status" value="1"/>
</dbReference>
<keyword evidence="11" id="KW-0175">Coiled coil</keyword>
<sequence length="2225" mass="253442">MSVKDGDGTTSQDGKAYELQIYPRLTLETASCCTLRVTKEATAASVIQDVAAALGLDASKRYVLAEVKECGGEEWVLESTDLPVHRVLLWPRKAQEQHSRNEGFYFLLQERNCDGSIRYVHLPAVANEQESKRLVARGFLPPQQEDFEDLCNLPVLSEDSILDNLRNRFQKKKIYTYAGSILVAINPFKFLPIYNPKYVKMYENHQLGQLEPHIFAIADVAYYAMLRKHINQCIVISGESGSGKTQSTNFLIHCLTALSQKGYASGVERTILGAGPVLENPLPPAAGLLLADLGEHCRTLREGAALCPLAEVGIGPRRFPHQSRINHGTVVTQMEAFGNAKTAHNNNSSRFGKFIQVNYLDSGVVRGAVVEKYLLEKSRLVSREKNERNYHVFYYLLVGASEDERREFKLLQPEEYFYLKQQNFTIEDADDLRHDFERLQQAMEMVGFLPATKRQIFSILSAILYLGNVTYSQKSSGREEGLEVGPPEVLSTLSDLLKVKEELLVEALTKRKTVTVNDKLILPYSHSEAITARDSMAKSLYSALFDWIVLRINHALLNKKDMEESVSCLSIGVLDIFGFEDFETNSFEQFCINYANEQLQYYFNQHIFKLEQEEYQSEGITWHNIDYTDNVGCLHLISKKPTGLLYLLDEESNFPHATDKTLLDKFKQQHKQNHYFVATPVMEPAFVILHFAGKVKYQIKDFREKNTDHMRPDIVALLRSSDRAYVRQLIGMDPLAMFRWGILRATVRALAAFNEAGRRWAAKTAGVVRPNSRVPLGELQRSNVPIERMYRHAPMLDFSFDHSEERPLEAFEDIFASYESKKDMHAQIINSIKDLQLDGEDPRKLLQSWGRLRFPRHALQKGKNSKTKQLIPKNLLDSRSLKFIVGLHDRTTKSLLHLHKKKRPPSISAQFQTSLSKLLETLGKAEPFFIRCLRSNAEKREMCFDEALIVQQLRYTGMLETVRIRRSGYGAKYTFQEFTEQFRVLLPKNATSLEDISSLLHKLGFDHTTYQIGKTKVYLKELERQKLQDILHKDVMHKIIYLQRWFRAKMERMDFIRMREAAIVIQRSWRMFRKEKFYQAAVLIQRAWRGSKQRAEYQKTRTSITKMQALARGQSARKRYYFLKEEKRKREEEEARRRKEEEEAARRAKEAEEAARRAKEVEEAARRLKEEEEAARKAREEEAARKAREEEAARKAREEEEAARKQKEQEEREARFALEAEQQEKTPLQPTVPTSGKQPGDEKTLVLEHSKAPVDVEVEGQGRAHVDEVSVPKEQNNSEKISQVEAGPHLEVKEQQKQTEKESSTLPREEGTQGKPMSPDTPTGQSQNRAPPLSKLPVSRSQEKRELRRQRGLEHNQRESERAASAGKDDIPFKSKTPESPAKAEGKLKERSDSKELDQYTFVAWKGDKGKKDVKDVPSELVRPSTLPLDIPTSGPRRNGFSDPAIAAQPALAKEETNRRKEPSRSNTQPENLVAGPRSLEDRNIKTLHIAAGPDRTKANTMKEKVHDSHSLQDVSPLQPSTPERTTGFFRKILKKRPHKEAQTPEDGDLSLASFLDQREATSPSRSHNSKTHAGRLGRTPSIMISHSSTRASEQWNASLNRVITNTNELRHLDEFLGNQVNDLRSRGKQLSGTEHIFITATVQFRENIKGMYSISKPQIGYKALMNSYQNKVISLAGDKQKGEVPLVVNLFQSVLDGFIRAEIKKEEGEPAKLENPLDHVFTNYQVNIMQSCDQCTSYIWGMEKAYMCSYCKMVCHKKCISKIVIDCSTFCSKKCDDEPGSQHFGVRVCHLVNNKTPVPIVLEIMLEHVEMNGLYTEGIYRKSGSANRMKELHQLLEAGPENVCLEDYPIHAVTGLVKQWLRELPEPLMTFTHYNDFLRAIELPEKLEQLQAIYKVLEQLPEANFNTLERLIFHLVRVAKEEKSNRMTPNSLAIVFAPCILRCPDSADPLMSMKDVAKTTTCVEMLLNEQIRRYNEKLEEIEQLEYAEALAVNQLKLKRKNTVREKPASDLCVVPENEALDSDNEAERSLVERIKSIKQEKEDLACRLPELDQPGSDQENFDSEASVSSESLLDERAVCSDTEGQPMVAPRLSKPACLPKSVILAQGGSTRADDPSSPSLSSPRLQLQRRYPIIPGTVKLPPGVLCHPAVQSLPPRKAQSLTLIQRREQPGRRKDSIQSLYIAAGTELLFHSSTAASDTSSTQELQASSRRFSDPDIAFVNDKV</sequence>
<evidence type="ECO:0000256" key="8">
    <source>
        <dbReference type="ARBA" id="ARBA00022771"/>
    </source>
</evidence>
<dbReference type="GO" id="GO:0051015">
    <property type="term" value="F:actin filament binding"/>
    <property type="evidence" value="ECO:0007669"/>
    <property type="project" value="TreeGrafter"/>
</dbReference>
<evidence type="ECO:0000256" key="12">
    <source>
        <dbReference type="ARBA" id="ARBA00023123"/>
    </source>
</evidence>
<dbReference type="Pfam" id="PF00130">
    <property type="entry name" value="C1_1"/>
    <property type="match status" value="1"/>
</dbReference>
<feature type="compositionally biased region" description="Basic and acidic residues" evidence="15">
    <location>
        <begin position="1341"/>
        <end position="1398"/>
    </location>
</feature>
<dbReference type="Proteomes" id="UP000281406">
    <property type="component" value="Unassembled WGS sequence"/>
</dbReference>
<feature type="region of interest" description="Disordered" evidence="15">
    <location>
        <begin position="2194"/>
        <end position="2213"/>
    </location>
</feature>
<keyword evidence="12 14" id="KW-0518">Myosin</keyword>
<dbReference type="Pfam" id="PF00063">
    <property type="entry name" value="Myosin_head"/>
    <property type="match status" value="3"/>
</dbReference>
<dbReference type="GO" id="GO:0005737">
    <property type="term" value="C:cytoplasm"/>
    <property type="evidence" value="ECO:0007669"/>
    <property type="project" value="UniProtKB-SubCell"/>
</dbReference>
<dbReference type="Gene3D" id="1.20.5.190">
    <property type="match status" value="2"/>
</dbReference>
<evidence type="ECO:0000256" key="2">
    <source>
        <dbReference type="ARBA" id="ARBA00008314"/>
    </source>
</evidence>
<organism evidence="20 21">
    <name type="scientific">Anabarilius grahami</name>
    <name type="common">Kanglang fish</name>
    <name type="synonym">Barilius grahami</name>
    <dbReference type="NCBI Taxonomy" id="495550"/>
    <lineage>
        <taxon>Eukaryota</taxon>
        <taxon>Metazoa</taxon>
        <taxon>Chordata</taxon>
        <taxon>Craniata</taxon>
        <taxon>Vertebrata</taxon>
        <taxon>Euteleostomi</taxon>
        <taxon>Actinopterygii</taxon>
        <taxon>Neopterygii</taxon>
        <taxon>Teleostei</taxon>
        <taxon>Ostariophysi</taxon>
        <taxon>Cypriniformes</taxon>
        <taxon>Xenocyprididae</taxon>
        <taxon>Xenocypridinae</taxon>
        <taxon>Xenocypridinae incertae sedis</taxon>
        <taxon>Anabarilius</taxon>
    </lineage>
</organism>
<evidence type="ECO:0000256" key="5">
    <source>
        <dbReference type="ARBA" id="ARBA00022723"/>
    </source>
</evidence>
<dbReference type="PROSITE" id="PS50096">
    <property type="entry name" value="IQ"/>
    <property type="match status" value="2"/>
</dbReference>
<evidence type="ECO:0000256" key="15">
    <source>
        <dbReference type="SAM" id="MobiDB-lite"/>
    </source>
</evidence>
<evidence type="ECO:0000259" key="18">
    <source>
        <dbReference type="PROSITE" id="PS50238"/>
    </source>
</evidence>
<dbReference type="SUPFAM" id="SSF57889">
    <property type="entry name" value="Cysteine-rich domain"/>
    <property type="match status" value="1"/>
</dbReference>
<dbReference type="GO" id="GO:0000146">
    <property type="term" value="F:microfilament motor activity"/>
    <property type="evidence" value="ECO:0007669"/>
    <property type="project" value="InterPro"/>
</dbReference>
<accession>A0A3N0YIW8</accession>
<dbReference type="CDD" id="cd20884">
    <property type="entry name" value="C1_Myosin-IXb"/>
    <property type="match status" value="1"/>
</dbReference>
<feature type="compositionally biased region" description="Polar residues" evidence="15">
    <location>
        <begin position="1320"/>
        <end position="1329"/>
    </location>
</feature>
<keyword evidence="5" id="KW-0479">Metal-binding</keyword>
<dbReference type="SMART" id="SM00015">
    <property type="entry name" value="IQ"/>
    <property type="match status" value="4"/>
</dbReference>
<feature type="region of interest" description="Actin-binding" evidence="14">
    <location>
        <begin position="915"/>
        <end position="937"/>
    </location>
</feature>
<feature type="binding site" evidence="14">
    <location>
        <begin position="238"/>
        <end position="245"/>
    </location>
    <ligand>
        <name>ATP</name>
        <dbReference type="ChEBI" id="CHEBI:30616"/>
    </ligand>
</feature>
<evidence type="ECO:0000259" key="17">
    <source>
        <dbReference type="PROSITE" id="PS50200"/>
    </source>
</evidence>
<dbReference type="InterPro" id="IPR000159">
    <property type="entry name" value="RA_dom"/>
</dbReference>
<dbReference type="InterPro" id="IPR029071">
    <property type="entry name" value="Ubiquitin-like_domsf"/>
</dbReference>